<accession>A0A4C1WZG1</accession>
<reference evidence="2 3" key="1">
    <citation type="journal article" date="2019" name="Commun. Biol.">
        <title>The bagworm genome reveals a unique fibroin gene that provides high tensile strength.</title>
        <authorList>
            <person name="Kono N."/>
            <person name="Nakamura H."/>
            <person name="Ohtoshi R."/>
            <person name="Tomita M."/>
            <person name="Numata K."/>
            <person name="Arakawa K."/>
        </authorList>
    </citation>
    <scope>NUCLEOTIDE SEQUENCE [LARGE SCALE GENOMIC DNA]</scope>
</reference>
<evidence type="ECO:0000313" key="3">
    <source>
        <dbReference type="Proteomes" id="UP000299102"/>
    </source>
</evidence>
<feature type="region of interest" description="Disordered" evidence="1">
    <location>
        <begin position="109"/>
        <end position="146"/>
    </location>
</feature>
<protein>
    <submittedName>
        <fullName evidence="2">Uncharacterized protein</fullName>
    </submittedName>
</protein>
<evidence type="ECO:0000313" key="2">
    <source>
        <dbReference type="EMBL" id="GBP56230.1"/>
    </source>
</evidence>
<organism evidence="2 3">
    <name type="scientific">Eumeta variegata</name>
    <name type="common">Bagworm moth</name>
    <name type="synonym">Eumeta japonica</name>
    <dbReference type="NCBI Taxonomy" id="151549"/>
    <lineage>
        <taxon>Eukaryota</taxon>
        <taxon>Metazoa</taxon>
        <taxon>Ecdysozoa</taxon>
        <taxon>Arthropoda</taxon>
        <taxon>Hexapoda</taxon>
        <taxon>Insecta</taxon>
        <taxon>Pterygota</taxon>
        <taxon>Neoptera</taxon>
        <taxon>Endopterygota</taxon>
        <taxon>Lepidoptera</taxon>
        <taxon>Glossata</taxon>
        <taxon>Ditrysia</taxon>
        <taxon>Tineoidea</taxon>
        <taxon>Psychidae</taxon>
        <taxon>Oiketicinae</taxon>
        <taxon>Eumeta</taxon>
    </lineage>
</organism>
<sequence length="146" mass="15949">MQWRRVQVNPFVPTHFLHNKAIGGPAPAHAARATPSLGGCCSQRRLHNGLAESETIGRVAQPATADDRLTAKNTSLAMNRVGRTSVTPTFLLRLQSLWSTRRKEACNKACRRSSHPITATTARRTRTGSQMQSSSTSGGVRDERKS</sequence>
<name>A0A4C1WZG1_EUMVA</name>
<dbReference type="EMBL" id="BGZK01000688">
    <property type="protein sequence ID" value="GBP56230.1"/>
    <property type="molecule type" value="Genomic_DNA"/>
</dbReference>
<dbReference type="Proteomes" id="UP000299102">
    <property type="component" value="Unassembled WGS sequence"/>
</dbReference>
<evidence type="ECO:0000256" key="1">
    <source>
        <dbReference type="SAM" id="MobiDB-lite"/>
    </source>
</evidence>
<gene>
    <name evidence="2" type="ORF">EVAR_37304_1</name>
</gene>
<keyword evidence="3" id="KW-1185">Reference proteome</keyword>
<proteinExistence type="predicted"/>
<dbReference type="AlphaFoldDB" id="A0A4C1WZG1"/>
<feature type="compositionally biased region" description="Low complexity" evidence="1">
    <location>
        <begin position="118"/>
        <end position="139"/>
    </location>
</feature>
<comment type="caution">
    <text evidence="2">The sequence shown here is derived from an EMBL/GenBank/DDBJ whole genome shotgun (WGS) entry which is preliminary data.</text>
</comment>